<proteinExistence type="predicted"/>
<keyword evidence="1" id="KW-0732">Signal</keyword>
<evidence type="ECO:0000256" key="1">
    <source>
        <dbReference type="SAM" id="SignalP"/>
    </source>
</evidence>
<sequence length="154" mass="17841">MMKWMILTLVVFIVNAKCDHSEVVSGNPLIHVHPCIGSDHIVVSYEPGLAPEDENQYGVYITHNFRTQSRIEITLDAYANVTLNDKDYARVFRNDENYQIRFFKDHDDIGFRIVGIPFSKVPYITSMNINDHEFCSQPLHGYLDEYILGYKDHA</sequence>
<reference evidence="3" key="1">
    <citation type="submission" date="2025-08" db="UniProtKB">
        <authorList>
            <consortium name="RefSeq"/>
        </authorList>
    </citation>
    <scope>IDENTIFICATION</scope>
    <source>
        <tissue evidence="3">Whole body</tissue>
    </source>
</reference>
<evidence type="ECO:0000313" key="2">
    <source>
        <dbReference type="Proteomes" id="UP001652626"/>
    </source>
</evidence>
<dbReference type="OMA" id="NNEYFIF"/>
<dbReference type="OrthoDB" id="6863003at2759"/>
<gene>
    <name evidence="3" type="primary">LOC113397786</name>
</gene>
<dbReference type="AlphaFoldDB" id="A0A8B8I7C0"/>
<dbReference type="Proteomes" id="UP001652626">
    <property type="component" value="Chromosome 23"/>
</dbReference>
<accession>A0A8B8I7C0</accession>
<organism evidence="2 3">
    <name type="scientific">Vanessa tameamea</name>
    <name type="common">Kamehameha butterfly</name>
    <dbReference type="NCBI Taxonomy" id="334116"/>
    <lineage>
        <taxon>Eukaryota</taxon>
        <taxon>Metazoa</taxon>
        <taxon>Ecdysozoa</taxon>
        <taxon>Arthropoda</taxon>
        <taxon>Hexapoda</taxon>
        <taxon>Insecta</taxon>
        <taxon>Pterygota</taxon>
        <taxon>Neoptera</taxon>
        <taxon>Endopterygota</taxon>
        <taxon>Lepidoptera</taxon>
        <taxon>Glossata</taxon>
        <taxon>Ditrysia</taxon>
        <taxon>Papilionoidea</taxon>
        <taxon>Nymphalidae</taxon>
        <taxon>Nymphalinae</taxon>
        <taxon>Vanessa</taxon>
    </lineage>
</organism>
<evidence type="ECO:0000313" key="3">
    <source>
        <dbReference type="RefSeq" id="XP_026492031.2"/>
    </source>
</evidence>
<protein>
    <submittedName>
        <fullName evidence="3">Uncharacterized protein LOC113397786</fullName>
    </submittedName>
</protein>
<feature type="chain" id="PRO_5045428470" evidence="1">
    <location>
        <begin position="17"/>
        <end position="154"/>
    </location>
</feature>
<dbReference type="GeneID" id="113397786"/>
<keyword evidence="2" id="KW-1185">Reference proteome</keyword>
<dbReference type="RefSeq" id="XP_026492031.2">
    <property type="nucleotide sequence ID" value="XM_026636246.2"/>
</dbReference>
<feature type="signal peptide" evidence="1">
    <location>
        <begin position="1"/>
        <end position="16"/>
    </location>
</feature>
<name>A0A8B8I7C0_VANTA</name>